<reference evidence="2 3" key="1">
    <citation type="submission" date="2018-08" db="EMBL/GenBank/DDBJ databases">
        <title>A genome reference for cultivated species of the human gut microbiota.</title>
        <authorList>
            <person name="Zou Y."/>
            <person name="Xue W."/>
            <person name="Luo G."/>
        </authorList>
    </citation>
    <scope>NUCLEOTIDE SEQUENCE [LARGE SCALE GENOMIC DNA]</scope>
    <source>
        <strain evidence="2 3">AF28-26</strain>
    </source>
</reference>
<dbReference type="GO" id="GO:0016740">
    <property type="term" value="F:transferase activity"/>
    <property type="evidence" value="ECO:0007669"/>
    <property type="project" value="UniProtKB-KW"/>
</dbReference>
<evidence type="ECO:0000259" key="1">
    <source>
        <dbReference type="Pfam" id="PF00814"/>
    </source>
</evidence>
<dbReference type="Proteomes" id="UP000284751">
    <property type="component" value="Unassembled WGS sequence"/>
</dbReference>
<proteinExistence type="predicted"/>
<dbReference type="PANTHER" id="PTHR11735">
    <property type="entry name" value="TRNA N6-ADENOSINE THREONYLCARBAMOYLTRANSFERASE"/>
    <property type="match status" value="1"/>
</dbReference>
<accession>A0A412AVB9</accession>
<dbReference type="Pfam" id="PF00814">
    <property type="entry name" value="TsaD"/>
    <property type="match status" value="1"/>
</dbReference>
<dbReference type="PANTHER" id="PTHR11735:SF11">
    <property type="entry name" value="TRNA THREONYLCARBAMOYLADENOSINE BIOSYNTHESIS PROTEIN TSAB"/>
    <property type="match status" value="1"/>
</dbReference>
<sequence>MKIFAIESSAKSASAALIDGGVLLGEFYIHTQLTHSETLMPMAEALFQSTRVPLEQVDVFAVSAGPGSFTGIRIGVAAVKGMAMAASKPCAAVSTLEAIGENYRGQEALVCAVMDARCNQVYNALFDCEGGEVTRLCQDRALSMEDLFTELAETPAYRGKKIVFAGDGAKLCFDRLQGRLGARLAPELLQYQKASNVAFAALRKAKNGLLLTASELMPVYLRLPQATRELNKRKGANQQ</sequence>
<evidence type="ECO:0000313" key="3">
    <source>
        <dbReference type="Proteomes" id="UP000284751"/>
    </source>
</evidence>
<comment type="caution">
    <text evidence="2">The sequence shown here is derived from an EMBL/GenBank/DDBJ whole genome shotgun (WGS) entry which is preliminary data.</text>
</comment>
<dbReference type="CDD" id="cd24032">
    <property type="entry name" value="ASKHA_NBD_TsaB"/>
    <property type="match status" value="1"/>
</dbReference>
<protein>
    <submittedName>
        <fullName evidence="2">tRNA (Adenosine(37)-N6)-threonylcarbamoyltransferase complex dimerization subunit type 1 TsaB</fullName>
    </submittedName>
</protein>
<name>A0A412AVB9_9FIRM</name>
<dbReference type="Gene3D" id="3.30.420.40">
    <property type="match status" value="2"/>
</dbReference>
<dbReference type="AlphaFoldDB" id="A0A412AVB9"/>
<organism evidence="2 3">
    <name type="scientific">[Clostridium] leptum</name>
    <dbReference type="NCBI Taxonomy" id="1535"/>
    <lineage>
        <taxon>Bacteria</taxon>
        <taxon>Bacillati</taxon>
        <taxon>Bacillota</taxon>
        <taxon>Clostridia</taxon>
        <taxon>Eubacteriales</taxon>
        <taxon>Oscillospiraceae</taxon>
        <taxon>Oscillospiraceae incertae sedis</taxon>
    </lineage>
</organism>
<dbReference type="GO" id="GO:0002949">
    <property type="term" value="P:tRNA threonylcarbamoyladenosine modification"/>
    <property type="evidence" value="ECO:0007669"/>
    <property type="project" value="InterPro"/>
</dbReference>
<evidence type="ECO:0000313" key="2">
    <source>
        <dbReference type="EMBL" id="RGQ36298.1"/>
    </source>
</evidence>
<dbReference type="NCBIfam" id="TIGR03725">
    <property type="entry name" value="T6A_YeaZ"/>
    <property type="match status" value="1"/>
</dbReference>
<dbReference type="InterPro" id="IPR043129">
    <property type="entry name" value="ATPase_NBD"/>
</dbReference>
<dbReference type="GO" id="GO:0005829">
    <property type="term" value="C:cytosol"/>
    <property type="evidence" value="ECO:0007669"/>
    <property type="project" value="TreeGrafter"/>
</dbReference>
<dbReference type="InterPro" id="IPR000905">
    <property type="entry name" value="Gcp-like_dom"/>
</dbReference>
<dbReference type="SUPFAM" id="SSF53067">
    <property type="entry name" value="Actin-like ATPase domain"/>
    <property type="match status" value="2"/>
</dbReference>
<feature type="domain" description="Gcp-like" evidence="1">
    <location>
        <begin position="34"/>
        <end position="224"/>
    </location>
</feature>
<gene>
    <name evidence="2" type="primary">tsaB</name>
    <name evidence="2" type="ORF">DWY99_11675</name>
</gene>
<dbReference type="InterPro" id="IPR022496">
    <property type="entry name" value="T6A_TsaB"/>
</dbReference>
<dbReference type="EMBL" id="QRTC01000055">
    <property type="protein sequence ID" value="RGQ36298.1"/>
    <property type="molecule type" value="Genomic_DNA"/>
</dbReference>
<keyword evidence="2" id="KW-0808">Transferase</keyword>